<feature type="compositionally biased region" description="Basic and acidic residues" evidence="8">
    <location>
        <begin position="161"/>
        <end position="187"/>
    </location>
</feature>
<evidence type="ECO:0000313" key="9">
    <source>
        <dbReference type="EMBL" id="CAB3994387.1"/>
    </source>
</evidence>
<dbReference type="InterPro" id="IPR015421">
    <property type="entry name" value="PyrdxlP-dep_Trfase_major"/>
</dbReference>
<dbReference type="GO" id="GO:0016831">
    <property type="term" value="F:carboxy-lyase activity"/>
    <property type="evidence" value="ECO:0007669"/>
    <property type="project" value="UniProtKB-KW"/>
</dbReference>
<proteinExistence type="inferred from homology"/>
<dbReference type="InterPro" id="IPR002129">
    <property type="entry name" value="PyrdxlP-dep_de-COase"/>
</dbReference>
<evidence type="ECO:0000256" key="2">
    <source>
        <dbReference type="ARBA" id="ARBA00009533"/>
    </source>
</evidence>
<protein>
    <submittedName>
        <fullName evidence="9">Histidine decarboxylase</fullName>
    </submittedName>
</protein>
<dbReference type="PANTHER" id="PTHR46101">
    <property type="match status" value="1"/>
</dbReference>
<name>A0A6S7HGA4_PARCT</name>
<keyword evidence="10" id="KW-1185">Reference proteome</keyword>
<evidence type="ECO:0000256" key="4">
    <source>
        <dbReference type="ARBA" id="ARBA00022898"/>
    </source>
</evidence>
<keyword evidence="5 7" id="KW-0456">Lyase</keyword>
<evidence type="ECO:0000256" key="7">
    <source>
        <dbReference type="RuleBase" id="RU000382"/>
    </source>
</evidence>
<keyword evidence="4 6" id="KW-0663">Pyridoxal phosphate</keyword>
<evidence type="ECO:0000256" key="8">
    <source>
        <dbReference type="SAM" id="MobiDB-lite"/>
    </source>
</evidence>
<evidence type="ECO:0000256" key="3">
    <source>
        <dbReference type="ARBA" id="ARBA00022793"/>
    </source>
</evidence>
<comment type="similarity">
    <text evidence="2 7">Belongs to the group II decarboxylase family.</text>
</comment>
<gene>
    <name evidence="9" type="ORF">PACLA_8A070520</name>
</gene>
<evidence type="ECO:0000256" key="6">
    <source>
        <dbReference type="PIRSR" id="PIRSR602129-50"/>
    </source>
</evidence>
<comment type="caution">
    <text evidence="9">The sequence shown here is derived from an EMBL/GenBank/DDBJ whole genome shotgun (WGS) entry which is preliminary data.</text>
</comment>
<dbReference type="PANTHER" id="PTHR46101:SF18">
    <property type="entry name" value="HISTIDINE DECARBOXYLASE"/>
    <property type="match status" value="1"/>
</dbReference>
<dbReference type="InterPro" id="IPR015424">
    <property type="entry name" value="PyrdxlP-dep_Trfase"/>
</dbReference>
<reference evidence="9" key="1">
    <citation type="submission" date="2020-04" db="EMBL/GenBank/DDBJ databases">
        <authorList>
            <person name="Alioto T."/>
            <person name="Alioto T."/>
            <person name="Gomez Garrido J."/>
        </authorList>
    </citation>
    <scope>NUCLEOTIDE SEQUENCE</scope>
    <source>
        <strain evidence="9">A484AB</strain>
    </source>
</reference>
<dbReference type="GO" id="GO:0019752">
    <property type="term" value="P:carboxylic acid metabolic process"/>
    <property type="evidence" value="ECO:0007669"/>
    <property type="project" value="InterPro"/>
</dbReference>
<sequence length="581" mass="65862">MYTARERNSGCNVPDKYHWYPVLRKKDARLSENGLLPEQRESTWNKLHNHLFSYQNTFLGFQVNQSFDSERAKPFLDVALNNCGDPFSPSSQYATNTKVMECAVLDYFAKLWGIQQSDASNEEERAYWGYITSNGSSEGNLLALFNARDYLAGMPLNDHIVDPDSSKSPNRGDLDTNETRPIWEDNGHSVVNRSNNPRMNAYVSSHDHHTENVPLVKDNPNNFIPIVFLAEESYHGFEKALRVLQMKTFRDIGSGNFPCPLKYPDDYPSSFNDEFLDQNGWPRAVPVETDGSISIPCLVKLVTAFVSRGFPPLVVFTCGTTFKGANDNPQAAISELVPILKEHGMYERRVYSPEHPTKSDTRNGFWFHVDGALGGAHLRFLEMAINQGLVHNMFPNVFPVFDFRIPEVKSIAMSLHKWFGCPVPAAVFMMRKKDQVKPPNNPLYIGGLDSTLSGSRGGHSVLVMWDLLSKKSYDDFKEIAVSGVQMLAFSLKKLQELQKELSLDLWLSHAPGSLFVYFRQPREDIVLRYSLGSEPMKVKTVDGTFEQRIYSHICLMPHVTKNLVLRFIEELRGPGAFPIQN</sequence>
<dbReference type="PROSITE" id="PS00392">
    <property type="entry name" value="DDC_GAD_HDC_YDC"/>
    <property type="match status" value="1"/>
</dbReference>
<keyword evidence="3" id="KW-0210">Decarboxylase</keyword>
<evidence type="ECO:0000313" key="10">
    <source>
        <dbReference type="Proteomes" id="UP001152795"/>
    </source>
</evidence>
<dbReference type="OrthoDB" id="10041588at2759"/>
<evidence type="ECO:0000256" key="5">
    <source>
        <dbReference type="ARBA" id="ARBA00023239"/>
    </source>
</evidence>
<dbReference type="GO" id="GO:0030170">
    <property type="term" value="F:pyridoxal phosphate binding"/>
    <property type="evidence" value="ECO:0007669"/>
    <property type="project" value="InterPro"/>
</dbReference>
<comment type="cofactor">
    <cofactor evidence="1 6 7">
        <name>pyridoxal 5'-phosphate</name>
        <dbReference type="ChEBI" id="CHEBI:597326"/>
    </cofactor>
</comment>
<feature type="region of interest" description="Disordered" evidence="8">
    <location>
        <begin position="161"/>
        <end position="189"/>
    </location>
</feature>
<dbReference type="InterPro" id="IPR021115">
    <property type="entry name" value="Pyridoxal-P_BS"/>
</dbReference>
<dbReference type="Gene3D" id="3.40.640.10">
    <property type="entry name" value="Type I PLP-dependent aspartate aminotransferase-like (Major domain)"/>
    <property type="match status" value="2"/>
</dbReference>
<feature type="modified residue" description="N6-(pyridoxal phosphate)lysine" evidence="6">
    <location>
        <position position="417"/>
    </location>
</feature>
<organism evidence="9 10">
    <name type="scientific">Paramuricea clavata</name>
    <name type="common">Red gorgonian</name>
    <name type="synonym">Violescent sea-whip</name>
    <dbReference type="NCBI Taxonomy" id="317549"/>
    <lineage>
        <taxon>Eukaryota</taxon>
        <taxon>Metazoa</taxon>
        <taxon>Cnidaria</taxon>
        <taxon>Anthozoa</taxon>
        <taxon>Octocorallia</taxon>
        <taxon>Malacalcyonacea</taxon>
        <taxon>Plexauridae</taxon>
        <taxon>Paramuricea</taxon>
    </lineage>
</organism>
<dbReference type="EMBL" id="CACRXK020002451">
    <property type="protein sequence ID" value="CAB3994387.1"/>
    <property type="molecule type" value="Genomic_DNA"/>
</dbReference>
<dbReference type="InterPro" id="IPR051151">
    <property type="entry name" value="Group_II_Decarboxylase"/>
</dbReference>
<evidence type="ECO:0000256" key="1">
    <source>
        <dbReference type="ARBA" id="ARBA00001933"/>
    </source>
</evidence>
<dbReference type="SUPFAM" id="SSF53383">
    <property type="entry name" value="PLP-dependent transferases"/>
    <property type="match status" value="1"/>
</dbReference>
<accession>A0A6S7HGA4</accession>
<dbReference type="Pfam" id="PF00282">
    <property type="entry name" value="Pyridoxal_deC"/>
    <property type="match status" value="1"/>
</dbReference>
<dbReference type="Proteomes" id="UP001152795">
    <property type="component" value="Unassembled WGS sequence"/>
</dbReference>
<dbReference type="AlphaFoldDB" id="A0A6S7HGA4"/>